<accession>A0A8J4T523</accession>
<feature type="domain" description="Protein kinase" evidence="16">
    <location>
        <begin position="567"/>
        <end position="874"/>
    </location>
</feature>
<name>A0A8J4T523_9TREM</name>
<evidence type="ECO:0000256" key="15">
    <source>
        <dbReference type="SAM" id="Phobius"/>
    </source>
</evidence>
<evidence type="ECO:0000256" key="1">
    <source>
        <dbReference type="ARBA" id="ARBA00004479"/>
    </source>
</evidence>
<dbReference type="GO" id="GO:0005524">
    <property type="term" value="F:ATP binding"/>
    <property type="evidence" value="ECO:0007669"/>
    <property type="project" value="UniProtKB-KW"/>
</dbReference>
<dbReference type="Gene3D" id="3.30.200.20">
    <property type="entry name" value="Phosphorylase Kinase, domain 1"/>
    <property type="match status" value="1"/>
</dbReference>
<dbReference type="GO" id="GO:0007169">
    <property type="term" value="P:cell surface receptor protein tyrosine kinase signaling pathway"/>
    <property type="evidence" value="ECO:0007669"/>
    <property type="project" value="TreeGrafter"/>
</dbReference>
<comment type="caution">
    <text evidence="17">The sequence shown here is derived from an EMBL/GenBank/DDBJ whole genome shotgun (WGS) entry which is preliminary data.</text>
</comment>
<evidence type="ECO:0000256" key="12">
    <source>
        <dbReference type="ARBA" id="ARBA00023170"/>
    </source>
</evidence>
<sequence>MHNPSRCQMDNLRINWSLNGDLLKNKSAQFEMSIVVDKQPSTITRYQCVIQNAVEAVSRVFTIRSNEHAKCVLEIQDLEKPRKGNVLLMNGSPEPTFYPSDTFTWLLDMPTQHLTQRHHFEHETVKLSCLFHVQSEWLRPKVQWFFIISTDGLLRNGNSRRFLPETIPNNVIAPRSPYFVRSAMFWDEKPGQITLNQPSSVYDASVVIPSPPFGIMFNLNTTVCVGDNFTFHCEFESYVLDGKLLLVQLDPGVDLSSAQGNPNSVLDLLNSTILKITNSTFGEPVSALQYEAFNVNKDMEGGYLCIGGLTGVERMRWKSMHLVVRGCRELADSKGLNNLPHLEMFPRNLVLSLLGFLVTVMILFLISLKFCRSKISTNNQLDSKQIKMSNTIHAVTYQRPVRKVHVFRHPNQLYTKSHLTDVLKDGKANSLDFKARSDEGYNSQTDLNTDESVSSGGIYSRRRQAKRMLAKLPKLILDGLETTQSTTISTSNEHSLKTQPSVTSDEWTDYLRTMSSIDPAFPFFWSPNASTEINGSGKKEIFVKCESPAIQYELPLDKNWELPRECLRIGRRLGEGAFGVVYYGQIFLDRVPAEQKKRFVPNLTTDECPTDNRVACTTCAVAVKMLRANFIEQDLMDLVRETEMMKVFGQHPHLIKLYGACTQSGPLQVVVEYAPHGNLRDFLRARRQPANNLEAIRLAKLPHPYLSKLNLLEFGLQVALGMDYLASRSVVHRDLAARNILIGERFVVKIADFGLTRSVSDYYKKTSTGRLPIKWMAPESLFDRIYTTKSDVWSFGVLLWEIFTLGSVPYPSIAPERLLPMLQDGYRNECPPLANEDIYQLMLRCWSQLSHERPEFSDIVSYLEIRKQSSSEWMNDTAINMPNEVLFNKQSKTNENMLNHSNNIVPESSGRYGLSQNVELGLGQPGGKFRSDFQNRGVTHFSQQYSQPCKSTNNPTQHYIEMTQSYLIPNSTKNSGRSEFV</sequence>
<evidence type="ECO:0000256" key="9">
    <source>
        <dbReference type="ARBA" id="ARBA00022989"/>
    </source>
</evidence>
<proteinExistence type="predicted"/>
<keyword evidence="5" id="KW-0732">Signal</keyword>
<keyword evidence="6" id="KW-0547">Nucleotide-binding</keyword>
<dbReference type="Gene3D" id="1.10.510.10">
    <property type="entry name" value="Transferase(Phosphotransferase) domain 1"/>
    <property type="match status" value="1"/>
</dbReference>
<keyword evidence="12" id="KW-0675">Receptor</keyword>
<keyword evidence="13" id="KW-0325">Glycoprotein</keyword>
<evidence type="ECO:0000313" key="18">
    <source>
        <dbReference type="Proteomes" id="UP000748531"/>
    </source>
</evidence>
<dbReference type="SUPFAM" id="SSF56112">
    <property type="entry name" value="Protein kinase-like (PK-like)"/>
    <property type="match status" value="1"/>
</dbReference>
<feature type="transmembrane region" description="Helical" evidence="15">
    <location>
        <begin position="349"/>
        <end position="368"/>
    </location>
</feature>
<evidence type="ECO:0000256" key="14">
    <source>
        <dbReference type="ARBA" id="ARBA00051243"/>
    </source>
</evidence>
<dbReference type="PANTHER" id="PTHR24416">
    <property type="entry name" value="TYROSINE-PROTEIN KINASE RECEPTOR"/>
    <property type="match status" value="1"/>
</dbReference>
<keyword evidence="10 15" id="KW-0472">Membrane</keyword>
<dbReference type="OrthoDB" id="5984265at2759"/>
<evidence type="ECO:0000256" key="4">
    <source>
        <dbReference type="ARBA" id="ARBA00022692"/>
    </source>
</evidence>
<comment type="catalytic activity">
    <reaction evidence="14">
        <text>L-tyrosyl-[protein] + ATP = O-phospho-L-tyrosyl-[protein] + ADP + H(+)</text>
        <dbReference type="Rhea" id="RHEA:10596"/>
        <dbReference type="Rhea" id="RHEA-COMP:10136"/>
        <dbReference type="Rhea" id="RHEA-COMP:20101"/>
        <dbReference type="ChEBI" id="CHEBI:15378"/>
        <dbReference type="ChEBI" id="CHEBI:30616"/>
        <dbReference type="ChEBI" id="CHEBI:46858"/>
        <dbReference type="ChEBI" id="CHEBI:61978"/>
        <dbReference type="ChEBI" id="CHEBI:456216"/>
        <dbReference type="EC" id="2.7.10.1"/>
    </reaction>
</comment>
<keyword evidence="9 15" id="KW-1133">Transmembrane helix</keyword>
<evidence type="ECO:0000256" key="2">
    <source>
        <dbReference type="ARBA" id="ARBA00011902"/>
    </source>
</evidence>
<dbReference type="PROSITE" id="PS00109">
    <property type="entry name" value="PROTEIN_KINASE_TYR"/>
    <property type="match status" value="1"/>
</dbReference>
<organism evidence="17 18">
    <name type="scientific">Paragonimus heterotremus</name>
    <dbReference type="NCBI Taxonomy" id="100268"/>
    <lineage>
        <taxon>Eukaryota</taxon>
        <taxon>Metazoa</taxon>
        <taxon>Spiralia</taxon>
        <taxon>Lophotrochozoa</taxon>
        <taxon>Platyhelminthes</taxon>
        <taxon>Trematoda</taxon>
        <taxon>Digenea</taxon>
        <taxon>Plagiorchiida</taxon>
        <taxon>Troglotremata</taxon>
        <taxon>Troglotrematidae</taxon>
        <taxon>Paragonimus</taxon>
    </lineage>
</organism>
<gene>
    <name evidence="17" type="ORF">PHET_00310</name>
</gene>
<keyword evidence="7 17" id="KW-0418">Kinase</keyword>
<dbReference type="GO" id="GO:0005886">
    <property type="term" value="C:plasma membrane"/>
    <property type="evidence" value="ECO:0007669"/>
    <property type="project" value="TreeGrafter"/>
</dbReference>
<dbReference type="AlphaFoldDB" id="A0A8J4T523"/>
<comment type="subcellular location">
    <subcellularLocation>
        <location evidence="1">Membrane</location>
        <topology evidence="1">Single-pass type I membrane protein</topology>
    </subcellularLocation>
</comment>
<keyword evidence="18" id="KW-1185">Reference proteome</keyword>
<dbReference type="InterPro" id="IPR050122">
    <property type="entry name" value="RTK"/>
</dbReference>
<dbReference type="SMART" id="SM00219">
    <property type="entry name" value="TyrKc"/>
    <property type="match status" value="1"/>
</dbReference>
<dbReference type="PANTHER" id="PTHR24416:SF550">
    <property type="entry name" value="FIBROBLAST GROWTH FACTOR RECEPTOR HOMOLOG 1-RELATED"/>
    <property type="match status" value="1"/>
</dbReference>
<dbReference type="FunFam" id="1.10.510.10:FF:000190">
    <property type="entry name" value="Proto-oncogene tyrosine-protein kinase receptor Ret"/>
    <property type="match status" value="1"/>
</dbReference>
<dbReference type="Proteomes" id="UP000748531">
    <property type="component" value="Unassembled WGS sequence"/>
</dbReference>
<dbReference type="GO" id="GO:0004714">
    <property type="term" value="F:transmembrane receptor protein tyrosine kinase activity"/>
    <property type="evidence" value="ECO:0007669"/>
    <property type="project" value="UniProtKB-EC"/>
</dbReference>
<dbReference type="InterPro" id="IPR001245">
    <property type="entry name" value="Ser-Thr/Tyr_kinase_cat_dom"/>
</dbReference>
<dbReference type="InterPro" id="IPR008266">
    <property type="entry name" value="Tyr_kinase_AS"/>
</dbReference>
<keyword evidence="8" id="KW-0067">ATP-binding</keyword>
<evidence type="ECO:0000256" key="3">
    <source>
        <dbReference type="ARBA" id="ARBA00022679"/>
    </source>
</evidence>
<protein>
    <recommendedName>
        <fullName evidence="2">receptor protein-tyrosine kinase</fullName>
        <ecNumber evidence="2">2.7.10.1</ecNumber>
    </recommendedName>
</protein>
<dbReference type="PROSITE" id="PS50011">
    <property type="entry name" value="PROTEIN_KINASE_DOM"/>
    <property type="match status" value="1"/>
</dbReference>
<evidence type="ECO:0000256" key="10">
    <source>
        <dbReference type="ARBA" id="ARBA00023136"/>
    </source>
</evidence>
<evidence type="ECO:0000256" key="6">
    <source>
        <dbReference type="ARBA" id="ARBA00022741"/>
    </source>
</evidence>
<keyword evidence="11" id="KW-0829">Tyrosine-protein kinase</keyword>
<reference evidence="17" key="1">
    <citation type="submission" date="2019-05" db="EMBL/GenBank/DDBJ databases">
        <title>Annotation for the trematode Paragonimus heterotremus.</title>
        <authorList>
            <person name="Choi Y.-J."/>
        </authorList>
    </citation>
    <scope>NUCLEOTIDE SEQUENCE</scope>
    <source>
        <strain evidence="17">LC</strain>
    </source>
</reference>
<dbReference type="Pfam" id="PF07714">
    <property type="entry name" value="PK_Tyr_Ser-Thr"/>
    <property type="match status" value="1"/>
</dbReference>
<evidence type="ECO:0000256" key="5">
    <source>
        <dbReference type="ARBA" id="ARBA00022729"/>
    </source>
</evidence>
<dbReference type="EMBL" id="LUCH01000096">
    <property type="protein sequence ID" value="KAF5406106.1"/>
    <property type="molecule type" value="Genomic_DNA"/>
</dbReference>
<dbReference type="GO" id="GO:0043235">
    <property type="term" value="C:receptor complex"/>
    <property type="evidence" value="ECO:0007669"/>
    <property type="project" value="TreeGrafter"/>
</dbReference>
<evidence type="ECO:0000313" key="17">
    <source>
        <dbReference type="EMBL" id="KAF5406106.1"/>
    </source>
</evidence>
<dbReference type="InterPro" id="IPR011009">
    <property type="entry name" value="Kinase-like_dom_sf"/>
</dbReference>
<dbReference type="PRINTS" id="PR00109">
    <property type="entry name" value="TYRKINASE"/>
</dbReference>
<dbReference type="InterPro" id="IPR000719">
    <property type="entry name" value="Prot_kinase_dom"/>
</dbReference>
<keyword evidence="4 15" id="KW-0812">Transmembrane</keyword>
<keyword evidence="3" id="KW-0808">Transferase</keyword>
<evidence type="ECO:0000256" key="13">
    <source>
        <dbReference type="ARBA" id="ARBA00023180"/>
    </source>
</evidence>
<dbReference type="InterPro" id="IPR020635">
    <property type="entry name" value="Tyr_kinase_cat_dom"/>
</dbReference>
<evidence type="ECO:0000256" key="11">
    <source>
        <dbReference type="ARBA" id="ARBA00023137"/>
    </source>
</evidence>
<evidence type="ECO:0000256" key="8">
    <source>
        <dbReference type="ARBA" id="ARBA00022840"/>
    </source>
</evidence>
<evidence type="ECO:0000259" key="16">
    <source>
        <dbReference type="PROSITE" id="PS50011"/>
    </source>
</evidence>
<dbReference type="EC" id="2.7.10.1" evidence="2"/>
<evidence type="ECO:0000256" key="7">
    <source>
        <dbReference type="ARBA" id="ARBA00022777"/>
    </source>
</evidence>